<evidence type="ECO:0000313" key="1">
    <source>
        <dbReference type="EMBL" id="KPJ53453.1"/>
    </source>
</evidence>
<reference evidence="1 2" key="1">
    <citation type="journal article" date="2015" name="Microbiome">
        <title>Genomic resolution of linkages in carbon, nitrogen, and sulfur cycling among widespread estuary sediment bacteria.</title>
        <authorList>
            <person name="Baker B.J."/>
            <person name="Lazar C.S."/>
            <person name="Teske A.P."/>
            <person name="Dick G.J."/>
        </authorList>
    </citation>
    <scope>NUCLEOTIDE SEQUENCE [LARGE SCALE GENOMIC DNA]</scope>
    <source>
        <strain evidence="1">DG_24</strain>
    </source>
</reference>
<evidence type="ECO:0000313" key="2">
    <source>
        <dbReference type="Proteomes" id="UP000052008"/>
    </source>
</evidence>
<comment type="caution">
    <text evidence="1">The sequence shown here is derived from an EMBL/GenBank/DDBJ whole genome shotgun (WGS) entry which is preliminary data.</text>
</comment>
<organism evidence="1 2">
    <name type="scientific">candidate division TA06 bacterium DG_24</name>
    <dbReference type="NCBI Taxonomy" id="1703770"/>
    <lineage>
        <taxon>Bacteria</taxon>
        <taxon>Bacteria division TA06</taxon>
    </lineage>
</organism>
<dbReference type="EMBL" id="LIZS01000019">
    <property type="protein sequence ID" value="KPJ53453.1"/>
    <property type="molecule type" value="Genomic_DNA"/>
</dbReference>
<dbReference type="AlphaFoldDB" id="A0A0S7WTE2"/>
<sequence length="60" mass="6498">MADGRHPRLMAHAPRSIDLNPRLSGRDSDSPWARFALIDGDSWRGVLGMAGGWASEAIPV</sequence>
<dbReference type="STRING" id="1703770.AMJ39_04750"/>
<accession>A0A0S7WTE2</accession>
<protein>
    <submittedName>
        <fullName evidence="1">Uncharacterized protein</fullName>
    </submittedName>
</protein>
<proteinExistence type="predicted"/>
<dbReference type="Proteomes" id="UP000052008">
    <property type="component" value="Unassembled WGS sequence"/>
</dbReference>
<gene>
    <name evidence="1" type="ORF">AMJ39_04750</name>
</gene>
<name>A0A0S7WTE2_UNCT6</name>